<comment type="similarity">
    <text evidence="7">Belongs to the binding-protein-dependent transport system permease family.</text>
</comment>
<dbReference type="Gene3D" id="1.10.3720.10">
    <property type="entry name" value="MetI-like"/>
    <property type="match status" value="1"/>
</dbReference>
<gene>
    <name evidence="9" type="ORF">IAC13_04555</name>
</gene>
<evidence type="ECO:0000313" key="9">
    <source>
        <dbReference type="EMBL" id="MBO8463185.1"/>
    </source>
</evidence>
<dbReference type="EMBL" id="JADIML010000128">
    <property type="protein sequence ID" value="MBO8463185.1"/>
    <property type="molecule type" value="Genomic_DNA"/>
</dbReference>
<dbReference type="PANTHER" id="PTHR43163">
    <property type="entry name" value="DIPEPTIDE TRANSPORT SYSTEM PERMEASE PROTEIN DPPB-RELATED"/>
    <property type="match status" value="1"/>
</dbReference>
<dbReference type="Pfam" id="PF19300">
    <property type="entry name" value="BPD_transp_1_N"/>
    <property type="match status" value="1"/>
</dbReference>
<dbReference type="CDD" id="cd06261">
    <property type="entry name" value="TM_PBP2"/>
    <property type="match status" value="1"/>
</dbReference>
<feature type="transmembrane region" description="Helical" evidence="7">
    <location>
        <begin position="101"/>
        <end position="119"/>
    </location>
</feature>
<evidence type="ECO:0000256" key="1">
    <source>
        <dbReference type="ARBA" id="ARBA00004651"/>
    </source>
</evidence>
<name>A0A9D9HZJ6_9FIRM</name>
<organism evidence="9 10">
    <name type="scientific">Candidatus Scybalomonas excrementavium</name>
    <dbReference type="NCBI Taxonomy" id="2840943"/>
    <lineage>
        <taxon>Bacteria</taxon>
        <taxon>Bacillati</taxon>
        <taxon>Bacillota</taxon>
        <taxon>Clostridia</taxon>
        <taxon>Lachnospirales</taxon>
        <taxon>Lachnospiraceae</taxon>
        <taxon>Lachnospiraceae incertae sedis</taxon>
        <taxon>Candidatus Scybalomonas</taxon>
    </lineage>
</organism>
<dbReference type="PROSITE" id="PS50928">
    <property type="entry name" value="ABC_TM1"/>
    <property type="match status" value="1"/>
</dbReference>
<keyword evidence="6 7" id="KW-0472">Membrane</keyword>
<dbReference type="InterPro" id="IPR000515">
    <property type="entry name" value="MetI-like"/>
</dbReference>
<evidence type="ECO:0000256" key="6">
    <source>
        <dbReference type="ARBA" id="ARBA00023136"/>
    </source>
</evidence>
<comment type="caution">
    <text evidence="9">The sequence shown here is derived from an EMBL/GenBank/DDBJ whole genome shotgun (WGS) entry which is preliminary data.</text>
</comment>
<evidence type="ECO:0000256" key="2">
    <source>
        <dbReference type="ARBA" id="ARBA00022448"/>
    </source>
</evidence>
<sequence length="317" mass="35704">MAKYIVKRILTAIPMVFIITIICFSFIHFAPYDAIDSMTNPKMSQETIDLIRAKYGYDQPLYVQYIRWIQGMLGGNFGYSIVTHQSIADDLVTRIPNTIKLILPAYLTAYILSIILGLIAGSHKNKWPDKLIDGLASIGIATPTFWVAMLLIYFFGYKLKVLPIIGMHTIGMEDSFVDYIKHFIMPYIVLTLGFLPDSIRYVRSSTITQYSEDYVMVQNAFGASKREIMFKHVCKNVLLPIITKLGMALPLLVTGAIITETIFGWPGIGPYFIKAIQGMDYPIVMAILVLSSTLVILGNLLSDILYCITDPRIREMG</sequence>
<protein>
    <submittedName>
        <fullName evidence="9">ABC transporter permease</fullName>
    </submittedName>
</protein>
<proteinExistence type="inferred from homology"/>
<evidence type="ECO:0000256" key="4">
    <source>
        <dbReference type="ARBA" id="ARBA00022692"/>
    </source>
</evidence>
<accession>A0A9D9HZJ6</accession>
<dbReference type="Pfam" id="PF00528">
    <property type="entry name" value="BPD_transp_1"/>
    <property type="match status" value="1"/>
</dbReference>
<dbReference type="PANTHER" id="PTHR43163:SF6">
    <property type="entry name" value="DIPEPTIDE TRANSPORT SYSTEM PERMEASE PROTEIN DPPB-RELATED"/>
    <property type="match status" value="1"/>
</dbReference>
<evidence type="ECO:0000256" key="5">
    <source>
        <dbReference type="ARBA" id="ARBA00022989"/>
    </source>
</evidence>
<dbReference type="Proteomes" id="UP000823618">
    <property type="component" value="Unassembled WGS sequence"/>
</dbReference>
<feature type="transmembrane region" description="Helical" evidence="7">
    <location>
        <begin position="237"/>
        <end position="263"/>
    </location>
</feature>
<evidence type="ECO:0000259" key="8">
    <source>
        <dbReference type="PROSITE" id="PS50928"/>
    </source>
</evidence>
<feature type="transmembrane region" description="Helical" evidence="7">
    <location>
        <begin position="12"/>
        <end position="32"/>
    </location>
</feature>
<dbReference type="InterPro" id="IPR035906">
    <property type="entry name" value="MetI-like_sf"/>
</dbReference>
<evidence type="ECO:0000313" key="10">
    <source>
        <dbReference type="Proteomes" id="UP000823618"/>
    </source>
</evidence>
<reference evidence="9" key="1">
    <citation type="submission" date="2020-10" db="EMBL/GenBank/DDBJ databases">
        <authorList>
            <person name="Gilroy R."/>
        </authorList>
    </citation>
    <scope>NUCLEOTIDE SEQUENCE</scope>
    <source>
        <strain evidence="9">E3-2379</strain>
    </source>
</reference>
<keyword evidence="2 7" id="KW-0813">Transport</keyword>
<comment type="subcellular location">
    <subcellularLocation>
        <location evidence="1 7">Cell membrane</location>
        <topology evidence="1 7">Multi-pass membrane protein</topology>
    </subcellularLocation>
</comment>
<feature type="domain" description="ABC transmembrane type-1" evidence="8">
    <location>
        <begin position="95"/>
        <end position="302"/>
    </location>
</feature>
<dbReference type="AlphaFoldDB" id="A0A9D9HZJ6"/>
<keyword evidence="4 7" id="KW-0812">Transmembrane</keyword>
<dbReference type="GO" id="GO:0005886">
    <property type="term" value="C:plasma membrane"/>
    <property type="evidence" value="ECO:0007669"/>
    <property type="project" value="UniProtKB-SubCell"/>
</dbReference>
<dbReference type="GO" id="GO:0055085">
    <property type="term" value="P:transmembrane transport"/>
    <property type="evidence" value="ECO:0007669"/>
    <property type="project" value="InterPro"/>
</dbReference>
<dbReference type="InterPro" id="IPR045621">
    <property type="entry name" value="BPD_transp_1_N"/>
</dbReference>
<feature type="transmembrane region" description="Helical" evidence="7">
    <location>
        <begin position="131"/>
        <end position="156"/>
    </location>
</feature>
<keyword evidence="5 7" id="KW-1133">Transmembrane helix</keyword>
<keyword evidence="3" id="KW-1003">Cell membrane</keyword>
<feature type="transmembrane region" description="Helical" evidence="7">
    <location>
        <begin position="283"/>
        <end position="308"/>
    </location>
</feature>
<evidence type="ECO:0000256" key="3">
    <source>
        <dbReference type="ARBA" id="ARBA00022475"/>
    </source>
</evidence>
<evidence type="ECO:0000256" key="7">
    <source>
        <dbReference type="RuleBase" id="RU363032"/>
    </source>
</evidence>
<reference evidence="9" key="2">
    <citation type="journal article" date="2021" name="PeerJ">
        <title>Extensive microbial diversity within the chicken gut microbiome revealed by metagenomics and culture.</title>
        <authorList>
            <person name="Gilroy R."/>
            <person name="Ravi A."/>
            <person name="Getino M."/>
            <person name="Pursley I."/>
            <person name="Horton D.L."/>
            <person name="Alikhan N.F."/>
            <person name="Baker D."/>
            <person name="Gharbi K."/>
            <person name="Hall N."/>
            <person name="Watson M."/>
            <person name="Adriaenssens E.M."/>
            <person name="Foster-Nyarko E."/>
            <person name="Jarju S."/>
            <person name="Secka A."/>
            <person name="Antonio M."/>
            <person name="Oren A."/>
            <person name="Chaudhuri R.R."/>
            <person name="La Ragione R."/>
            <person name="Hildebrand F."/>
            <person name="Pallen M.J."/>
        </authorList>
    </citation>
    <scope>NUCLEOTIDE SEQUENCE</scope>
    <source>
        <strain evidence="9">E3-2379</strain>
    </source>
</reference>
<dbReference type="SUPFAM" id="SSF161098">
    <property type="entry name" value="MetI-like"/>
    <property type="match status" value="1"/>
</dbReference>